<feature type="transmembrane region" description="Helical" evidence="7">
    <location>
        <begin position="198"/>
        <end position="218"/>
    </location>
</feature>
<keyword evidence="7" id="KW-0256">Endoplasmic reticulum</keyword>
<feature type="signal peptide" evidence="7">
    <location>
        <begin position="1"/>
        <end position="16"/>
    </location>
</feature>
<keyword evidence="9" id="KW-1185">Reference proteome</keyword>
<keyword evidence="4 7" id="KW-0732">Signal</keyword>
<keyword evidence="2 7" id="KW-0337">GPI-anchor biosynthesis</keyword>
<feature type="transmembrane region" description="Helical" evidence="7">
    <location>
        <begin position="140"/>
        <end position="160"/>
    </location>
</feature>
<feature type="chain" id="PRO_5016477520" description="Post-GPI attachment to proteins factor 3" evidence="7">
    <location>
        <begin position="17"/>
        <end position="352"/>
    </location>
</feature>
<feature type="transmembrane region" description="Helical" evidence="7">
    <location>
        <begin position="172"/>
        <end position="191"/>
    </location>
</feature>
<dbReference type="OrthoDB" id="419770at2759"/>
<dbReference type="Proteomes" id="UP000000707">
    <property type="component" value="Unassembled WGS sequence"/>
</dbReference>
<dbReference type="GO" id="GO:0006506">
    <property type="term" value="P:GPI anchor biosynthetic process"/>
    <property type="evidence" value="ECO:0007669"/>
    <property type="project" value="UniProtKB-KW"/>
</dbReference>
<keyword evidence="5 7" id="KW-1133">Transmembrane helix</keyword>
<feature type="transmembrane region" description="Helical" evidence="7">
    <location>
        <begin position="285"/>
        <end position="305"/>
    </location>
</feature>
<dbReference type="GO" id="GO:0016788">
    <property type="term" value="F:hydrolase activity, acting on ester bonds"/>
    <property type="evidence" value="ECO:0007669"/>
    <property type="project" value="TreeGrafter"/>
</dbReference>
<feature type="transmembrane region" description="Helical" evidence="7">
    <location>
        <begin position="320"/>
        <end position="339"/>
    </location>
</feature>
<dbReference type="eggNOG" id="KOG2970">
    <property type="taxonomic scope" value="Eukaryota"/>
</dbReference>
<feature type="transmembrane region" description="Helical" evidence="7">
    <location>
        <begin position="103"/>
        <end position="120"/>
    </location>
</feature>
<reference evidence="8 9" key="1">
    <citation type="journal article" date="2011" name="Proc. Natl. Acad. Sci. U.S.A.">
        <title>Comparative genomics of xylose-fermenting fungi for enhanced biofuel production.</title>
        <authorList>
            <person name="Wohlbach D.J."/>
            <person name="Kuo A."/>
            <person name="Sato T.K."/>
            <person name="Potts K.M."/>
            <person name="Salamov A.A."/>
            <person name="LaButti K.M."/>
            <person name="Sun H."/>
            <person name="Clum A."/>
            <person name="Pangilinan J.L."/>
            <person name="Lindquist E.A."/>
            <person name="Lucas S."/>
            <person name="Lapidus A."/>
            <person name="Jin M."/>
            <person name="Gunawan C."/>
            <person name="Balan V."/>
            <person name="Dale B.E."/>
            <person name="Jeffries T.W."/>
            <person name="Zinkel R."/>
            <person name="Barry K.W."/>
            <person name="Grigoriev I.V."/>
            <person name="Gasch A.P."/>
        </authorList>
    </citation>
    <scope>NUCLEOTIDE SEQUENCE [LARGE SCALE GENOMIC DNA]</scope>
    <source>
        <strain evidence="9">ATCC 10573 / BCRC 21748 / CBS 615 / JCM 9827 / NBRC 10315 / NRRL Y-1498 / VKM Y-70</strain>
    </source>
</reference>
<evidence type="ECO:0000256" key="5">
    <source>
        <dbReference type="ARBA" id="ARBA00022989"/>
    </source>
</evidence>
<evidence type="ECO:0000256" key="2">
    <source>
        <dbReference type="ARBA" id="ARBA00022502"/>
    </source>
</evidence>
<dbReference type="GO" id="GO:0005789">
    <property type="term" value="C:endoplasmic reticulum membrane"/>
    <property type="evidence" value="ECO:0007669"/>
    <property type="project" value="UniProtKB-SubCell"/>
</dbReference>
<evidence type="ECO:0000256" key="4">
    <source>
        <dbReference type="ARBA" id="ARBA00022729"/>
    </source>
</evidence>
<keyword evidence="6 7" id="KW-0472">Membrane</keyword>
<dbReference type="InterPro" id="IPR007217">
    <property type="entry name" value="Per1-like"/>
</dbReference>
<keyword evidence="3 7" id="KW-0812">Transmembrane</keyword>
<dbReference type="PANTHER" id="PTHR13148:SF0">
    <property type="entry name" value="POST-GPI ATTACHMENT TO PROTEINS FACTOR 3"/>
    <property type="match status" value="1"/>
</dbReference>
<comment type="similarity">
    <text evidence="7">Belongs to the PGAP3 family.</text>
</comment>
<gene>
    <name evidence="8" type="ORF">CANTEDRAFT_102780</name>
</gene>
<accession>G3B0P6</accession>
<evidence type="ECO:0000313" key="9">
    <source>
        <dbReference type="Proteomes" id="UP000000707"/>
    </source>
</evidence>
<organism evidence="9">
    <name type="scientific">Candida tenuis (strain ATCC 10573 / BCRC 21748 / CBS 615 / JCM 9827 / NBRC 10315 / NRRL Y-1498 / VKM Y-70)</name>
    <name type="common">Yeast</name>
    <name type="synonym">Yamadazyma tenuis</name>
    <dbReference type="NCBI Taxonomy" id="590646"/>
    <lineage>
        <taxon>Eukaryota</taxon>
        <taxon>Fungi</taxon>
        <taxon>Dikarya</taxon>
        <taxon>Ascomycota</taxon>
        <taxon>Saccharomycotina</taxon>
        <taxon>Pichiomycetes</taxon>
        <taxon>Debaryomycetaceae</taxon>
        <taxon>Yamadazyma</taxon>
    </lineage>
</organism>
<evidence type="ECO:0000313" key="8">
    <source>
        <dbReference type="EMBL" id="EGV65443.1"/>
    </source>
</evidence>
<comment type="function">
    <text evidence="7">Involved in the lipid remodeling steps of GPI-anchor maturation.</text>
</comment>
<dbReference type="HOGENOM" id="CLU_032917_1_1_1"/>
<comment type="subcellular location">
    <subcellularLocation>
        <location evidence="1">Endomembrane system</location>
        <topology evidence="1">Multi-pass membrane protein</topology>
    </subcellularLocation>
    <subcellularLocation>
        <location evidence="7">Endoplasmic reticulum membrane</location>
        <topology evidence="7">Multi-pass membrane protein</topology>
    </subcellularLocation>
</comment>
<dbReference type="AlphaFoldDB" id="G3B0P6"/>
<evidence type="ECO:0000256" key="3">
    <source>
        <dbReference type="ARBA" id="ARBA00022692"/>
    </source>
</evidence>
<dbReference type="EMBL" id="GL996514">
    <property type="protein sequence ID" value="EGV65443.1"/>
    <property type="molecule type" value="Genomic_DNA"/>
</dbReference>
<evidence type="ECO:0000256" key="7">
    <source>
        <dbReference type="RuleBase" id="RU365066"/>
    </source>
</evidence>
<evidence type="ECO:0000256" key="1">
    <source>
        <dbReference type="ARBA" id="ARBA00004127"/>
    </source>
</evidence>
<proteinExistence type="inferred from homology"/>
<protein>
    <recommendedName>
        <fullName evidence="7">Post-GPI attachment to proteins factor 3</fullName>
    </recommendedName>
</protein>
<name>G3B0P6_CANTC</name>
<evidence type="ECO:0000256" key="6">
    <source>
        <dbReference type="ARBA" id="ARBA00023136"/>
    </source>
</evidence>
<sequence>MNLLIWLTLFLYTVEASPGDKLKRFKRCFRQCKLVNCVVGTYDSEWEFTPFNEHLKVLYWTCDQDCDYQCQRIITAERRHKNKNVLQFHGKWPFHRVYGIQELVSMVFSIGNLIPHAIGLKKLLQQLKTSTSHQATTQTAVLIASCVITCCAWVFSSIFHVRDFLLTERLDYFFAGLTVLSGLYAITSRYFRLFEPENLIKLVSSTVLFISVYSMHVYRLVTDWSYTYNMQANVIVGIVQNLFMVAVCFGLYSQYYHDKSTSTNNTMYAKRVLWSSFFTRSDKIFSLYPIFLGTIVILGMSLEIFDFSPVFHDLVDAHSLWHLVTIIPASYGWYEWLIWDIRENITPKQKTQ</sequence>
<dbReference type="PANTHER" id="PTHR13148">
    <property type="entry name" value="PER1-RELATED"/>
    <property type="match status" value="1"/>
</dbReference>
<feature type="transmembrane region" description="Helical" evidence="7">
    <location>
        <begin position="230"/>
        <end position="252"/>
    </location>
</feature>
<dbReference type="Pfam" id="PF04080">
    <property type="entry name" value="Per1"/>
    <property type="match status" value="1"/>
</dbReference>